<name>A0AAV4J6B6_9GAST</name>
<comment type="caution">
    <text evidence="1">The sequence shown here is derived from an EMBL/GenBank/DDBJ whole genome shotgun (WGS) entry which is preliminary data.</text>
</comment>
<protein>
    <recommendedName>
        <fullName evidence="3">HTH-like domain-containing protein</fullName>
    </recommendedName>
</protein>
<sequence>MMVWTCKPPGEDYRHRQVFLYLERHRGILIKEKVKSRIARNMREEGLHQARGRRRQKSLMVTDISKEYVAKIENLIMDAHTLD</sequence>
<reference evidence="1 2" key="1">
    <citation type="journal article" date="2021" name="Elife">
        <title>Chloroplast acquisition without the gene transfer in kleptoplastic sea slugs, Plakobranchus ocellatus.</title>
        <authorList>
            <person name="Maeda T."/>
            <person name="Takahashi S."/>
            <person name="Yoshida T."/>
            <person name="Shimamura S."/>
            <person name="Takaki Y."/>
            <person name="Nagai Y."/>
            <person name="Toyoda A."/>
            <person name="Suzuki Y."/>
            <person name="Arimoto A."/>
            <person name="Ishii H."/>
            <person name="Satoh N."/>
            <person name="Nishiyama T."/>
            <person name="Hasebe M."/>
            <person name="Maruyama T."/>
            <person name="Minagawa J."/>
            <person name="Obokata J."/>
            <person name="Shigenobu S."/>
        </authorList>
    </citation>
    <scope>NUCLEOTIDE SEQUENCE [LARGE SCALE GENOMIC DNA]</scope>
</reference>
<evidence type="ECO:0000313" key="1">
    <source>
        <dbReference type="EMBL" id="GFS17503.1"/>
    </source>
</evidence>
<dbReference type="Proteomes" id="UP000762676">
    <property type="component" value="Unassembled WGS sequence"/>
</dbReference>
<keyword evidence="2" id="KW-1185">Reference proteome</keyword>
<dbReference type="EMBL" id="BMAT01009971">
    <property type="protein sequence ID" value="GFS17503.1"/>
    <property type="molecule type" value="Genomic_DNA"/>
</dbReference>
<dbReference type="AlphaFoldDB" id="A0AAV4J6B6"/>
<proteinExistence type="predicted"/>
<accession>A0AAV4J6B6</accession>
<organism evidence="1 2">
    <name type="scientific">Elysia marginata</name>
    <dbReference type="NCBI Taxonomy" id="1093978"/>
    <lineage>
        <taxon>Eukaryota</taxon>
        <taxon>Metazoa</taxon>
        <taxon>Spiralia</taxon>
        <taxon>Lophotrochozoa</taxon>
        <taxon>Mollusca</taxon>
        <taxon>Gastropoda</taxon>
        <taxon>Heterobranchia</taxon>
        <taxon>Euthyneura</taxon>
        <taxon>Panpulmonata</taxon>
        <taxon>Sacoglossa</taxon>
        <taxon>Placobranchoidea</taxon>
        <taxon>Plakobranchidae</taxon>
        <taxon>Elysia</taxon>
    </lineage>
</organism>
<evidence type="ECO:0008006" key="3">
    <source>
        <dbReference type="Google" id="ProtNLM"/>
    </source>
</evidence>
<gene>
    <name evidence="1" type="ORF">ElyMa_004983700</name>
</gene>
<evidence type="ECO:0000313" key="2">
    <source>
        <dbReference type="Proteomes" id="UP000762676"/>
    </source>
</evidence>